<dbReference type="InterPro" id="IPR046348">
    <property type="entry name" value="SIS_dom_sf"/>
</dbReference>
<evidence type="ECO:0000313" key="1">
    <source>
        <dbReference type="EMBL" id="RFU16384.1"/>
    </source>
</evidence>
<keyword evidence="2" id="KW-1185">Reference proteome</keyword>
<dbReference type="GO" id="GO:0097367">
    <property type="term" value="F:carbohydrate derivative binding"/>
    <property type="evidence" value="ECO:0007669"/>
    <property type="project" value="InterPro"/>
</dbReference>
<dbReference type="SUPFAM" id="SSF56784">
    <property type="entry name" value="HAD-like"/>
    <property type="match status" value="1"/>
</dbReference>
<organism evidence="1 2">
    <name type="scientific">Paracidobacterium acidisoli</name>
    <dbReference type="NCBI Taxonomy" id="2303751"/>
    <lineage>
        <taxon>Bacteria</taxon>
        <taxon>Pseudomonadati</taxon>
        <taxon>Acidobacteriota</taxon>
        <taxon>Terriglobia</taxon>
        <taxon>Terriglobales</taxon>
        <taxon>Acidobacteriaceae</taxon>
        <taxon>Paracidobacterium</taxon>
    </lineage>
</organism>
<dbReference type="Gene3D" id="3.90.1070.10">
    <property type="match status" value="1"/>
</dbReference>
<gene>
    <name evidence="1" type="ORF">D0Y96_13430</name>
</gene>
<reference evidence="1 2" key="1">
    <citation type="submission" date="2018-08" db="EMBL/GenBank/DDBJ databases">
        <title>Acidipila sp. 4G-K13, an acidobacterium isolated from forest soil.</title>
        <authorList>
            <person name="Gao Z.-H."/>
            <person name="Qiu L.-H."/>
        </authorList>
    </citation>
    <scope>NUCLEOTIDE SEQUENCE [LARGE SCALE GENOMIC DNA]</scope>
    <source>
        <strain evidence="1 2">4G-K13</strain>
    </source>
</reference>
<proteinExistence type="predicted"/>
<dbReference type="Gene3D" id="3.40.50.1000">
    <property type="entry name" value="HAD superfamily/HAD-like"/>
    <property type="match status" value="1"/>
</dbReference>
<protein>
    <recommendedName>
        <fullName evidence="3">SIS domain-containing protein</fullName>
    </recommendedName>
</protein>
<dbReference type="SUPFAM" id="SSF53697">
    <property type="entry name" value="SIS domain"/>
    <property type="match status" value="1"/>
</dbReference>
<dbReference type="EMBL" id="QVQT01000004">
    <property type="protein sequence ID" value="RFU16384.1"/>
    <property type="molecule type" value="Genomic_DNA"/>
</dbReference>
<name>A0A372INC1_9BACT</name>
<dbReference type="GO" id="GO:1901135">
    <property type="term" value="P:carbohydrate derivative metabolic process"/>
    <property type="evidence" value="ECO:0007669"/>
    <property type="project" value="InterPro"/>
</dbReference>
<dbReference type="AlphaFoldDB" id="A0A372INC1"/>
<sequence>MGRPYKLELNQLEATYKWALEVDIAEFSKEMRGVGESPLLAIGSGGSLSTACLIASLEQQRRGNFAAFDSPLLASGNPLVLADTRIFIVSARGRNPDVLGFARNVIAAEPTSVTSLCCMKGCPLTDVVDSFNRGKGLEFASPAGKDGYLATNSLVAMNTIVARAYGGGSDLPPRYRELFDPSGLRQSLAERHQDIPLVQSDELLLLFGPDTRPAAVDFESKFHESGLANVQLADYRNFAHGRHLWLAQRPNTTVILFVCPNDKAIADATLKLLPKSVHNIRIETPLSGIAATFAMQAAVFEIVSAYGEDRGRDPGRPAVPPFGRKLYHLNVFPQAAKDVRSASVLRKQCARRKVGLPELSVEQWEGVYDDFRKRISGLRFTQCVVDYDGTICDHRDRFTGIGANTAKSLISLLDGGFPLGVATGRGKSVRETLRRALPKRLWHLVTVAFYNGAVVLPLSSNQDLNGDTESAPALVEVAQVIKEGNLPAIKVTVRPVQVTLELEDATSAEPLWRLASALLSKAGRTNVRVVASSRSVDIVTAETSKLNILKSMPGATRSSGTETLFIGDRPAWPGNDFELLAGPGSLSVDEVGFDLETGWNLAPAGVSGSAALVYYFGQIKKSTKHFRLALGRS</sequence>
<dbReference type="Proteomes" id="UP000264702">
    <property type="component" value="Unassembled WGS sequence"/>
</dbReference>
<dbReference type="InterPro" id="IPR023214">
    <property type="entry name" value="HAD_sf"/>
</dbReference>
<evidence type="ECO:0008006" key="3">
    <source>
        <dbReference type="Google" id="ProtNLM"/>
    </source>
</evidence>
<dbReference type="InterPro" id="IPR036412">
    <property type="entry name" value="HAD-like_sf"/>
</dbReference>
<comment type="caution">
    <text evidence="1">The sequence shown here is derived from an EMBL/GenBank/DDBJ whole genome shotgun (WGS) entry which is preliminary data.</text>
</comment>
<accession>A0A372INC1</accession>
<evidence type="ECO:0000313" key="2">
    <source>
        <dbReference type="Proteomes" id="UP000264702"/>
    </source>
</evidence>